<dbReference type="SUPFAM" id="SSF53335">
    <property type="entry name" value="S-adenosyl-L-methionine-dependent methyltransferases"/>
    <property type="match status" value="1"/>
</dbReference>
<dbReference type="SUPFAM" id="SSF53790">
    <property type="entry name" value="Tetrapyrrole methylase"/>
    <property type="match status" value="1"/>
</dbReference>
<dbReference type="InterPro" id="IPR006365">
    <property type="entry name" value="Cbl_synth_CobL"/>
</dbReference>
<dbReference type="Pfam" id="PF03602">
    <property type="entry name" value="Cons_hypoth95"/>
    <property type="match status" value="1"/>
</dbReference>
<organism evidence="7 8">
    <name type="scientific">Pseudobacteroides cellulosolvens ATCC 35603 = DSM 2933</name>
    <dbReference type="NCBI Taxonomy" id="398512"/>
    <lineage>
        <taxon>Bacteria</taxon>
        <taxon>Bacillati</taxon>
        <taxon>Bacillota</taxon>
        <taxon>Clostridia</taxon>
        <taxon>Eubacteriales</taxon>
        <taxon>Oscillospiraceae</taxon>
        <taxon>Pseudobacteroides</taxon>
    </lineage>
</organism>
<proteinExistence type="inferred from homology"/>
<feature type="domain" description="Tetrapyrrole methylase" evidence="6">
    <location>
        <begin position="6"/>
        <end position="190"/>
    </location>
</feature>
<keyword evidence="8" id="KW-1185">Reference proteome</keyword>
<dbReference type="GO" id="GO:0046025">
    <property type="term" value="F:precorrin-6Y C5,15-methyltransferase (decarboxylating) activity"/>
    <property type="evidence" value="ECO:0007669"/>
    <property type="project" value="UniProtKB-EC"/>
</dbReference>
<dbReference type="InterPro" id="IPR029063">
    <property type="entry name" value="SAM-dependent_MTases_sf"/>
</dbReference>
<dbReference type="EC" id="2.1.1.132" evidence="7"/>
<evidence type="ECO:0000313" key="7">
    <source>
        <dbReference type="EMBL" id="KNY28012.1"/>
    </source>
</evidence>
<dbReference type="InterPro" id="IPR050714">
    <property type="entry name" value="Cobalamin_biosynth_MTase"/>
</dbReference>
<evidence type="ECO:0000259" key="6">
    <source>
        <dbReference type="Pfam" id="PF00590"/>
    </source>
</evidence>
<dbReference type="PIRSF" id="PIRSF036428">
    <property type="entry name" value="CobL"/>
    <property type="match status" value="1"/>
</dbReference>
<dbReference type="eggNOG" id="COG2241">
    <property type="taxonomic scope" value="Bacteria"/>
</dbReference>
<evidence type="ECO:0000256" key="2">
    <source>
        <dbReference type="ARBA" id="ARBA00022573"/>
    </source>
</evidence>
<keyword evidence="3 7" id="KW-0489">Methyltransferase</keyword>
<dbReference type="InterPro" id="IPR014008">
    <property type="entry name" value="Cbl_synth_MTase_CbiT"/>
</dbReference>
<dbReference type="HAMAP" id="MF_00786">
    <property type="entry name" value="CbiT"/>
    <property type="match status" value="1"/>
</dbReference>
<evidence type="ECO:0000256" key="1">
    <source>
        <dbReference type="ARBA" id="ARBA00004953"/>
    </source>
</evidence>
<keyword evidence="2" id="KW-0169">Cobalamin biosynthesis</keyword>
<dbReference type="InterPro" id="IPR012818">
    <property type="entry name" value="CbiE"/>
</dbReference>
<evidence type="ECO:0000256" key="3">
    <source>
        <dbReference type="ARBA" id="ARBA00022603"/>
    </source>
</evidence>
<keyword evidence="4 7" id="KW-0808">Transferase</keyword>
<dbReference type="STRING" id="398512.Bccel_3283"/>
<dbReference type="CDD" id="cd02440">
    <property type="entry name" value="AdoMet_MTases"/>
    <property type="match status" value="1"/>
</dbReference>
<dbReference type="CDD" id="cd11644">
    <property type="entry name" value="Precorrin-6Y-MT"/>
    <property type="match status" value="1"/>
</dbReference>
<dbReference type="InterPro" id="IPR023475">
    <property type="entry name" value="CbiT"/>
</dbReference>
<dbReference type="GO" id="GO:0008276">
    <property type="term" value="F:protein methyltransferase activity"/>
    <property type="evidence" value="ECO:0007669"/>
    <property type="project" value="InterPro"/>
</dbReference>
<keyword evidence="5" id="KW-0949">S-adenosyl-L-methionine</keyword>
<dbReference type="InterPro" id="IPR035996">
    <property type="entry name" value="4pyrrol_Methylase_sf"/>
</dbReference>
<dbReference type="InterPro" id="IPR000878">
    <property type="entry name" value="4pyrrol_Mease"/>
</dbReference>
<dbReference type="InterPro" id="IPR014776">
    <property type="entry name" value="4pyrrole_Mease_sub2"/>
</dbReference>
<dbReference type="Gene3D" id="3.40.50.150">
    <property type="entry name" value="Vaccinia Virus protein VP39"/>
    <property type="match status" value="1"/>
</dbReference>
<dbReference type="eggNOG" id="COG2242">
    <property type="taxonomic scope" value="Bacteria"/>
</dbReference>
<dbReference type="Gene3D" id="3.30.950.10">
    <property type="entry name" value="Methyltransferase, Cobalt-precorrin-4 Transmethylase, Domain 2"/>
    <property type="match status" value="1"/>
</dbReference>
<dbReference type="EMBL" id="LGTC01000001">
    <property type="protein sequence ID" value="KNY28012.1"/>
    <property type="molecule type" value="Genomic_DNA"/>
</dbReference>
<dbReference type="Pfam" id="PF00590">
    <property type="entry name" value="TP_methylase"/>
    <property type="match status" value="1"/>
</dbReference>
<dbReference type="AlphaFoldDB" id="A0A0L6JRJ0"/>
<gene>
    <name evidence="7" type="ORF">Bccel_3283</name>
</gene>
<dbReference type="PANTHER" id="PTHR43182">
    <property type="entry name" value="COBALT-PRECORRIN-6B C(15)-METHYLTRANSFERASE (DECARBOXYLATING)"/>
    <property type="match status" value="1"/>
</dbReference>
<protein>
    <submittedName>
        <fullName evidence="7">Cobalt-precorrin-6Y C(15)-methyltransferase (Decarboxylating)</fullName>
        <ecNumber evidence="7">2.1.1.132</ecNumber>
    </submittedName>
</protein>
<dbReference type="Proteomes" id="UP000036923">
    <property type="component" value="Unassembled WGS sequence"/>
</dbReference>
<dbReference type="PANTHER" id="PTHR43182:SF1">
    <property type="entry name" value="COBALT-PRECORRIN-7 C(5)-METHYLTRANSFERASE"/>
    <property type="match status" value="1"/>
</dbReference>
<dbReference type="UniPathway" id="UPA00148"/>
<reference evidence="8" key="1">
    <citation type="submission" date="2015-07" db="EMBL/GenBank/DDBJ databases">
        <title>Near-Complete Genome Sequence of the Cellulolytic Bacterium Bacteroides (Pseudobacteroides) cellulosolvens ATCC 35603.</title>
        <authorList>
            <person name="Dassa B."/>
            <person name="Utturkar S.M."/>
            <person name="Klingeman D.M."/>
            <person name="Hurt R.A."/>
            <person name="Keller M."/>
            <person name="Xu J."/>
            <person name="Reddy Y.H.K."/>
            <person name="Borovok I."/>
            <person name="Grinberg I.R."/>
            <person name="Lamed R."/>
            <person name="Zhivin O."/>
            <person name="Bayer E.A."/>
            <person name="Brown S.D."/>
        </authorList>
    </citation>
    <scope>NUCLEOTIDE SEQUENCE [LARGE SCALE GENOMIC DNA]</scope>
    <source>
        <strain evidence="8">DSM 2933</strain>
    </source>
</reference>
<dbReference type="GO" id="GO:0009236">
    <property type="term" value="P:cobalamin biosynthetic process"/>
    <property type="evidence" value="ECO:0007669"/>
    <property type="project" value="UniProtKB-UniPathway"/>
</dbReference>
<name>A0A0L6JRJ0_9FIRM</name>
<dbReference type="GO" id="GO:0032259">
    <property type="term" value="P:methylation"/>
    <property type="evidence" value="ECO:0007669"/>
    <property type="project" value="UniProtKB-KW"/>
</dbReference>
<comment type="caution">
    <text evidence="7">The sequence shown here is derived from an EMBL/GenBank/DDBJ whole genome shotgun (WGS) entry which is preliminary data.</text>
</comment>
<evidence type="ECO:0000256" key="4">
    <source>
        <dbReference type="ARBA" id="ARBA00022679"/>
    </source>
</evidence>
<dbReference type="NCBIfam" id="TIGR02469">
    <property type="entry name" value="CbiT"/>
    <property type="match status" value="1"/>
</dbReference>
<dbReference type="Gene3D" id="3.40.1010.10">
    <property type="entry name" value="Cobalt-precorrin-4 Transmethylase, Domain 1"/>
    <property type="match status" value="1"/>
</dbReference>
<dbReference type="NCBIfam" id="TIGR02467">
    <property type="entry name" value="CbiE"/>
    <property type="match status" value="1"/>
</dbReference>
<evidence type="ECO:0000313" key="8">
    <source>
        <dbReference type="Proteomes" id="UP000036923"/>
    </source>
</evidence>
<comment type="pathway">
    <text evidence="1">Cofactor biosynthesis; adenosylcobalamin biosynthesis.</text>
</comment>
<sequence length="414" mass="45281">MGMGNKVYILGVGPGDKALICPEAEKVISNCHVLIGGIRNLQVYGNLDCERIKVGNNLDEIAKYIMSNMEQKNIAVLASGDPGVFGILEYLKGKIDNDKIHVVPGISSFQYLCAKMKISWQDAFLTSVHGRDQADVIDIVRKNKKTIIFAGGDNTPEKICSMFFEKGLKDVTVTIGEKLSYKEERITTGKPDSLMKMTFEKLSVLLVLNEKCTSEPKGPMDNAIHGIPDDMFIRGDVPMTKEEIRTVSISKLRLRENYTVFDVGAGTGSVSIECALRCTKGQVYAIEKEKDAVKLIEENIEKFRANNINIIHGKAPDVLTGLPEPDCVFIGGSSGKMNDILECISNCKGKIRVVTNAVTIESAYEAIKGLEEKGFGCVDVVLMSVSKGRSVGGKHLMQALNPVYIISGEYGGRQ</sequence>
<evidence type="ECO:0000256" key="5">
    <source>
        <dbReference type="ARBA" id="ARBA00022691"/>
    </source>
</evidence>
<accession>A0A0L6JRJ0</accession>
<dbReference type="InterPro" id="IPR014777">
    <property type="entry name" value="4pyrrole_Mease_sub1"/>
</dbReference>